<dbReference type="InterPro" id="IPR013656">
    <property type="entry name" value="PAS_4"/>
</dbReference>
<dbReference type="InterPro" id="IPR000014">
    <property type="entry name" value="PAS"/>
</dbReference>
<dbReference type="NCBIfam" id="TIGR00229">
    <property type="entry name" value="sensory_box"/>
    <property type="match status" value="1"/>
</dbReference>
<dbReference type="SMART" id="SM00267">
    <property type="entry name" value="GGDEF"/>
    <property type="match status" value="1"/>
</dbReference>
<keyword evidence="1" id="KW-0472">Membrane</keyword>
<dbReference type="SUPFAM" id="SSF55785">
    <property type="entry name" value="PYP-like sensor domain (PAS domain)"/>
    <property type="match status" value="1"/>
</dbReference>
<dbReference type="InterPro" id="IPR043128">
    <property type="entry name" value="Rev_trsase/Diguanyl_cyclase"/>
</dbReference>
<evidence type="ECO:0000256" key="1">
    <source>
        <dbReference type="SAM" id="Phobius"/>
    </source>
</evidence>
<evidence type="ECO:0000313" key="5">
    <source>
        <dbReference type="Proteomes" id="UP000556026"/>
    </source>
</evidence>
<evidence type="ECO:0000259" key="2">
    <source>
        <dbReference type="PROSITE" id="PS50112"/>
    </source>
</evidence>
<dbReference type="Gene3D" id="3.30.450.20">
    <property type="entry name" value="PAS domain"/>
    <property type="match status" value="1"/>
</dbReference>
<protein>
    <recommendedName>
        <fullName evidence="6">Diguanylate cyclase</fullName>
    </recommendedName>
</protein>
<dbReference type="CDD" id="cd00130">
    <property type="entry name" value="PAS"/>
    <property type="match status" value="1"/>
</dbReference>
<feature type="domain" description="PAS" evidence="2">
    <location>
        <begin position="228"/>
        <end position="298"/>
    </location>
</feature>
<proteinExistence type="predicted"/>
<dbReference type="GO" id="GO:0003824">
    <property type="term" value="F:catalytic activity"/>
    <property type="evidence" value="ECO:0007669"/>
    <property type="project" value="UniProtKB-ARBA"/>
</dbReference>
<dbReference type="SMART" id="SM00091">
    <property type="entry name" value="PAS"/>
    <property type="match status" value="1"/>
</dbReference>
<feature type="domain" description="GGDEF" evidence="3">
    <location>
        <begin position="384"/>
        <end position="517"/>
    </location>
</feature>
<organism evidence="4 5">
    <name type="scientific">Geomonas silvestris</name>
    <dbReference type="NCBI Taxonomy" id="2740184"/>
    <lineage>
        <taxon>Bacteria</taxon>
        <taxon>Pseudomonadati</taxon>
        <taxon>Thermodesulfobacteriota</taxon>
        <taxon>Desulfuromonadia</taxon>
        <taxon>Geobacterales</taxon>
        <taxon>Geobacteraceae</taxon>
        <taxon>Geomonas</taxon>
    </lineage>
</organism>
<evidence type="ECO:0000313" key="4">
    <source>
        <dbReference type="EMBL" id="GFO58026.1"/>
    </source>
</evidence>
<feature type="transmembrane region" description="Helical" evidence="1">
    <location>
        <begin position="109"/>
        <end position="131"/>
    </location>
</feature>
<dbReference type="PANTHER" id="PTHR44757:SF2">
    <property type="entry name" value="BIOFILM ARCHITECTURE MAINTENANCE PROTEIN MBAA"/>
    <property type="match status" value="1"/>
</dbReference>
<dbReference type="Proteomes" id="UP000556026">
    <property type="component" value="Unassembled WGS sequence"/>
</dbReference>
<sequence>MPSKDPQRSASTDGFSRRFQAPGGDRVALALAAPVALLVRARWVILLLLGVYALYAGTFYSFGRFGFYLTLNQGAFLLLSLGFVALYNLSYQDPSRPLSRYRYANHLQVLLDTWLVTVLIHFSGGVASLVWPLYLFVAIEAVYLLKTRREVWVAWCGSALLYGGLLVCEHAGVIRSIRMPFVDPRVTDDVIYLVLSWCWVALLNAAVSAIGFHLMAVSRGETHQLKESEERLFAFLEHAEDLIQMSAPDGRLIYANQAWLRLFGYQRGDLAGLDGVDLVDSEHLPHYRGQFRRVLESGEGSSLETVYRSREGGSINLEGYLSCSFRSGEPAAVWAVYRDVTQRKLADQQLYRMAHYDVLTQLPNRLLFMDRLQQMRAMSIRMEQRMAVLYLDLDRFKPINDTLGHGVGDKLLQEVGQRLARSVRGMDTVARLGGDEFVIALGNLRQIAGAEIVAGKVLKALTEPYLIEGHELRVGTSIGISIYPDDGSELEDLIKKADLALYAAKEQGRGCYRRYADPGSSGS</sequence>
<dbReference type="InterPro" id="IPR035965">
    <property type="entry name" value="PAS-like_dom_sf"/>
</dbReference>
<dbReference type="Pfam" id="PF08448">
    <property type="entry name" value="PAS_4"/>
    <property type="match status" value="1"/>
</dbReference>
<feature type="transmembrane region" description="Helical" evidence="1">
    <location>
        <begin position="27"/>
        <end position="55"/>
    </location>
</feature>
<dbReference type="PANTHER" id="PTHR44757">
    <property type="entry name" value="DIGUANYLATE CYCLASE DGCP"/>
    <property type="match status" value="1"/>
</dbReference>
<dbReference type="InterPro" id="IPR029787">
    <property type="entry name" value="Nucleotide_cyclase"/>
</dbReference>
<evidence type="ECO:0000259" key="3">
    <source>
        <dbReference type="PROSITE" id="PS50887"/>
    </source>
</evidence>
<feature type="transmembrane region" description="Helical" evidence="1">
    <location>
        <begin position="67"/>
        <end position="89"/>
    </location>
</feature>
<evidence type="ECO:0008006" key="6">
    <source>
        <dbReference type="Google" id="ProtNLM"/>
    </source>
</evidence>
<dbReference type="CDD" id="cd01949">
    <property type="entry name" value="GGDEF"/>
    <property type="match status" value="1"/>
</dbReference>
<dbReference type="InterPro" id="IPR000160">
    <property type="entry name" value="GGDEF_dom"/>
</dbReference>
<dbReference type="NCBIfam" id="TIGR00254">
    <property type="entry name" value="GGDEF"/>
    <property type="match status" value="1"/>
</dbReference>
<name>A0A6V8MDH2_9BACT</name>
<dbReference type="Pfam" id="PF00990">
    <property type="entry name" value="GGDEF"/>
    <property type="match status" value="1"/>
</dbReference>
<dbReference type="RefSeq" id="WP_183352876.1">
    <property type="nucleotide sequence ID" value="NZ_BLXX01000001.1"/>
</dbReference>
<dbReference type="EMBL" id="BLXX01000001">
    <property type="protein sequence ID" value="GFO58026.1"/>
    <property type="molecule type" value="Genomic_DNA"/>
</dbReference>
<comment type="caution">
    <text evidence="4">The sequence shown here is derived from an EMBL/GenBank/DDBJ whole genome shotgun (WGS) entry which is preliminary data.</text>
</comment>
<gene>
    <name evidence="4" type="ORF">GMST_03510</name>
</gene>
<dbReference type="SUPFAM" id="SSF55073">
    <property type="entry name" value="Nucleotide cyclase"/>
    <property type="match status" value="1"/>
</dbReference>
<feature type="transmembrane region" description="Helical" evidence="1">
    <location>
        <begin position="151"/>
        <end position="169"/>
    </location>
</feature>
<dbReference type="PROSITE" id="PS50112">
    <property type="entry name" value="PAS"/>
    <property type="match status" value="1"/>
</dbReference>
<keyword evidence="1" id="KW-0812">Transmembrane</keyword>
<dbReference type="PROSITE" id="PS50887">
    <property type="entry name" value="GGDEF"/>
    <property type="match status" value="1"/>
</dbReference>
<dbReference type="FunFam" id="3.30.70.270:FF:000001">
    <property type="entry name" value="Diguanylate cyclase domain protein"/>
    <property type="match status" value="1"/>
</dbReference>
<reference evidence="5" key="1">
    <citation type="submission" date="2020-06" db="EMBL/GenBank/DDBJ databases">
        <title>Draft genomic sequence of Geomonas sp. Red330.</title>
        <authorList>
            <person name="Itoh H."/>
            <person name="Zhenxing X."/>
            <person name="Ushijima N."/>
            <person name="Masuda Y."/>
            <person name="Shiratori Y."/>
            <person name="Senoo K."/>
        </authorList>
    </citation>
    <scope>NUCLEOTIDE SEQUENCE [LARGE SCALE GENOMIC DNA]</scope>
    <source>
        <strain evidence="5">Red330</strain>
    </source>
</reference>
<feature type="transmembrane region" description="Helical" evidence="1">
    <location>
        <begin position="190"/>
        <end position="216"/>
    </location>
</feature>
<keyword evidence="1" id="KW-1133">Transmembrane helix</keyword>
<dbReference type="InterPro" id="IPR052155">
    <property type="entry name" value="Biofilm_reg_signaling"/>
</dbReference>
<dbReference type="AlphaFoldDB" id="A0A6V8MDH2"/>
<dbReference type="Gene3D" id="3.30.70.270">
    <property type="match status" value="1"/>
</dbReference>
<accession>A0A6V8MDH2</accession>
<keyword evidence="5" id="KW-1185">Reference proteome</keyword>